<keyword evidence="1" id="KW-0175">Coiled coil</keyword>
<dbReference type="EMBL" id="FQXO01000025">
    <property type="protein sequence ID" value="SHH54877.1"/>
    <property type="molecule type" value="Genomic_DNA"/>
</dbReference>
<protein>
    <submittedName>
        <fullName evidence="3">Phage minor structural protein GP20</fullName>
    </submittedName>
</protein>
<dbReference type="RefSeq" id="WP_073196176.1">
    <property type="nucleotide sequence ID" value="NZ_FQXO01000025.1"/>
</dbReference>
<evidence type="ECO:0000256" key="1">
    <source>
        <dbReference type="SAM" id="Coils"/>
    </source>
</evidence>
<evidence type="ECO:0000313" key="3">
    <source>
        <dbReference type="EMBL" id="SHH54877.1"/>
    </source>
</evidence>
<name>A0A1M5TVR4_9FIRM</name>
<keyword evidence="4" id="KW-1185">Reference proteome</keyword>
<dbReference type="AlphaFoldDB" id="A0A1M5TVR4"/>
<feature type="coiled-coil region" evidence="1">
    <location>
        <begin position="36"/>
        <end position="94"/>
    </location>
</feature>
<proteinExistence type="predicted"/>
<dbReference type="OrthoDB" id="2365850at2"/>
<evidence type="ECO:0000313" key="4">
    <source>
        <dbReference type="Proteomes" id="UP000183967"/>
    </source>
</evidence>
<dbReference type="Pfam" id="PF06810">
    <property type="entry name" value="Phage_scaffold"/>
    <property type="match status" value="1"/>
</dbReference>
<accession>A0A1M5TVR4</accession>
<gene>
    <name evidence="3" type="ORF">SAMN02745135_01165</name>
</gene>
<reference evidence="4" key="1">
    <citation type="submission" date="2016-11" db="EMBL/GenBank/DDBJ databases">
        <authorList>
            <person name="Varghese N."/>
            <person name="Submissions S."/>
        </authorList>
    </citation>
    <scope>NUCLEOTIDE SEQUENCE [LARGE SCALE GENOMIC DNA]</scope>
    <source>
        <strain evidence="4">DSM 13643</strain>
    </source>
</reference>
<evidence type="ECO:0000256" key="2">
    <source>
        <dbReference type="SAM" id="MobiDB-lite"/>
    </source>
</evidence>
<sequence>MTKEQLIEMGLTEEQAEKVLEAHKEELKGFIPKARFDEVNETKKELEQQIKERDKQLKELQDKVKGNEELERTIKELQEANKATKEQYEAKIKDMTINAAIQSKLTDAKYPELLISKFDKSKLSVAEDGTVLGIDEQLATLKERYKDLFKPDIKGKDPNNTGRSSLGDKNPWSKEHFNLTEQGKLIREDPGKAKQLIIQAGGNPTLFGL</sequence>
<dbReference type="Proteomes" id="UP000183967">
    <property type="component" value="Unassembled WGS sequence"/>
</dbReference>
<dbReference type="InterPro" id="IPR009636">
    <property type="entry name" value="SCAF"/>
</dbReference>
<feature type="region of interest" description="Disordered" evidence="2">
    <location>
        <begin position="151"/>
        <end position="174"/>
    </location>
</feature>
<organism evidence="3 4">
    <name type="scientific">Caloranaerobacter azorensis DSM 13643</name>
    <dbReference type="NCBI Taxonomy" id="1121264"/>
    <lineage>
        <taxon>Bacteria</taxon>
        <taxon>Bacillati</taxon>
        <taxon>Bacillota</taxon>
        <taxon>Tissierellia</taxon>
        <taxon>Tissierellales</taxon>
        <taxon>Thermohalobacteraceae</taxon>
        <taxon>Caloranaerobacter</taxon>
    </lineage>
</organism>